<name>A0ABV6SHJ7_AZOPA</name>
<feature type="chain" id="PRO_5046830561" description="Secreted protein" evidence="1">
    <location>
        <begin position="24"/>
        <end position="157"/>
    </location>
</feature>
<sequence length="157" mass="17561">MQPNKHLSFMSFAAILLSTQAMADSDLIFYEGNGCSQDIVFAYNSHAFANDNCKSKGACKGNNDEARSLRILKSVKNGARIYVYDDPKANETDDWTKITITDSSFIPPEGYCLRTFENNFLNPGENFGIRVEYIQKNGLDGKISRVRVFPNPTDAIN</sequence>
<evidence type="ECO:0000313" key="2">
    <source>
        <dbReference type="EMBL" id="MFC0709011.1"/>
    </source>
</evidence>
<dbReference type="Proteomes" id="UP001589891">
    <property type="component" value="Unassembled WGS sequence"/>
</dbReference>
<gene>
    <name evidence="2" type="ORF">ACFFGX_05185</name>
</gene>
<organism evidence="2 3">
    <name type="scientific">Azorhizophilus paspali</name>
    <name type="common">Azotobacter paspali</name>
    <dbReference type="NCBI Taxonomy" id="69963"/>
    <lineage>
        <taxon>Bacteria</taxon>
        <taxon>Pseudomonadati</taxon>
        <taxon>Pseudomonadota</taxon>
        <taxon>Gammaproteobacteria</taxon>
        <taxon>Pseudomonadales</taxon>
        <taxon>Pseudomonadaceae</taxon>
        <taxon>Azorhizophilus</taxon>
    </lineage>
</organism>
<evidence type="ECO:0000313" key="3">
    <source>
        <dbReference type="Proteomes" id="UP001589891"/>
    </source>
</evidence>
<reference evidence="2 3" key="1">
    <citation type="submission" date="2024-09" db="EMBL/GenBank/DDBJ databases">
        <authorList>
            <person name="Sun Q."/>
            <person name="Mori K."/>
        </authorList>
    </citation>
    <scope>NUCLEOTIDE SEQUENCE [LARGE SCALE GENOMIC DNA]</scope>
    <source>
        <strain evidence="2 3">NCAIM B.01794</strain>
    </source>
</reference>
<accession>A0ABV6SHJ7</accession>
<protein>
    <recommendedName>
        <fullName evidence="4">Secreted protein</fullName>
    </recommendedName>
</protein>
<dbReference type="RefSeq" id="WP_376943512.1">
    <property type="nucleotide sequence ID" value="NZ_CP171449.1"/>
</dbReference>
<evidence type="ECO:0008006" key="4">
    <source>
        <dbReference type="Google" id="ProtNLM"/>
    </source>
</evidence>
<evidence type="ECO:0000256" key="1">
    <source>
        <dbReference type="SAM" id="SignalP"/>
    </source>
</evidence>
<dbReference type="EMBL" id="JBHLSS010000035">
    <property type="protein sequence ID" value="MFC0709011.1"/>
    <property type="molecule type" value="Genomic_DNA"/>
</dbReference>
<keyword evidence="1" id="KW-0732">Signal</keyword>
<keyword evidence="3" id="KW-1185">Reference proteome</keyword>
<feature type="signal peptide" evidence="1">
    <location>
        <begin position="1"/>
        <end position="23"/>
    </location>
</feature>
<comment type="caution">
    <text evidence="2">The sequence shown here is derived from an EMBL/GenBank/DDBJ whole genome shotgun (WGS) entry which is preliminary data.</text>
</comment>
<proteinExistence type="predicted"/>